<sequence length="62" mass="6246">MPRRDGTGPPGGAGRGRGGGFGLGPGGECVCPSCGTIVPHTRGIPCYQTSCPKCGARMTRKK</sequence>
<protein>
    <recommendedName>
        <fullName evidence="3">Ferredoxin</fullName>
    </recommendedName>
</protein>
<name>A0A662D7Q7_UNCAE</name>
<accession>A0A662D7Q7</accession>
<dbReference type="AlphaFoldDB" id="A0A662D7Q7"/>
<evidence type="ECO:0000313" key="1">
    <source>
        <dbReference type="EMBL" id="RLE11840.1"/>
    </source>
</evidence>
<evidence type="ECO:0000313" key="2">
    <source>
        <dbReference type="Proteomes" id="UP000280417"/>
    </source>
</evidence>
<dbReference type="Proteomes" id="UP000280417">
    <property type="component" value="Unassembled WGS sequence"/>
</dbReference>
<proteinExistence type="predicted"/>
<organism evidence="1 2">
    <name type="scientific">Aerophobetes bacterium</name>
    <dbReference type="NCBI Taxonomy" id="2030807"/>
    <lineage>
        <taxon>Bacteria</taxon>
        <taxon>Candidatus Aerophobota</taxon>
    </lineage>
</organism>
<comment type="caution">
    <text evidence="1">The sequence shown here is derived from an EMBL/GenBank/DDBJ whole genome shotgun (WGS) entry which is preliminary data.</text>
</comment>
<dbReference type="EMBL" id="QMQA01000215">
    <property type="protein sequence ID" value="RLE11840.1"/>
    <property type="molecule type" value="Genomic_DNA"/>
</dbReference>
<reference evidence="1 2" key="1">
    <citation type="submission" date="2018-06" db="EMBL/GenBank/DDBJ databases">
        <title>Extensive metabolic versatility and redundancy in microbially diverse, dynamic hydrothermal sediments.</title>
        <authorList>
            <person name="Dombrowski N."/>
            <person name="Teske A."/>
            <person name="Baker B.J."/>
        </authorList>
    </citation>
    <scope>NUCLEOTIDE SEQUENCE [LARGE SCALE GENOMIC DNA]</scope>
    <source>
        <strain evidence="1">B3_G15</strain>
    </source>
</reference>
<gene>
    <name evidence="1" type="ORF">DRJ04_07290</name>
</gene>
<evidence type="ECO:0008006" key="3">
    <source>
        <dbReference type="Google" id="ProtNLM"/>
    </source>
</evidence>